<evidence type="ECO:0000313" key="2">
    <source>
        <dbReference type="Proteomes" id="UP000285109"/>
    </source>
</evidence>
<name>A0A415TDW3_9BACT</name>
<dbReference type="RefSeq" id="WP_117834035.1">
    <property type="nucleotide sequence ID" value="NZ_JADMTX010000005.1"/>
</dbReference>
<reference evidence="1 2" key="1">
    <citation type="submission" date="2018-08" db="EMBL/GenBank/DDBJ databases">
        <title>A genome reference for cultivated species of the human gut microbiota.</title>
        <authorList>
            <person name="Zou Y."/>
            <person name="Xue W."/>
            <person name="Luo G."/>
        </authorList>
    </citation>
    <scope>NUCLEOTIDE SEQUENCE [LARGE SCALE GENOMIC DNA]</scope>
    <source>
        <strain evidence="1 2">AF31-28B-AC</strain>
    </source>
</reference>
<proteinExistence type="predicted"/>
<dbReference type="AlphaFoldDB" id="A0A415TDW3"/>
<accession>A0A415TDW3</accession>
<dbReference type="EMBL" id="QRQK01000006">
    <property type="protein sequence ID" value="RHM99399.1"/>
    <property type="molecule type" value="Genomic_DNA"/>
</dbReference>
<gene>
    <name evidence="1" type="ORF">DWZ34_04575</name>
</gene>
<evidence type="ECO:0000313" key="1">
    <source>
        <dbReference type="EMBL" id="RHM99399.1"/>
    </source>
</evidence>
<comment type="caution">
    <text evidence="1">The sequence shown here is derived from an EMBL/GenBank/DDBJ whole genome shotgun (WGS) entry which is preliminary data.</text>
</comment>
<organism evidence="1 2">
    <name type="scientific">Phocaeicola plebeius</name>
    <dbReference type="NCBI Taxonomy" id="310297"/>
    <lineage>
        <taxon>Bacteria</taxon>
        <taxon>Pseudomonadati</taxon>
        <taxon>Bacteroidota</taxon>
        <taxon>Bacteroidia</taxon>
        <taxon>Bacteroidales</taxon>
        <taxon>Bacteroidaceae</taxon>
        <taxon>Phocaeicola</taxon>
    </lineage>
</organism>
<protein>
    <submittedName>
        <fullName evidence="1">Uncharacterized protein</fullName>
    </submittedName>
</protein>
<sequence>MKKRLAKKILYVTSVFGNWDSNYQPYSIPQQQKALKVLKIPMDIRDTILEYGVFGKIPVEYRKYNPVEIFQIMLSKNMNPGSVKEFRRCMKQILNK</sequence>
<dbReference type="Proteomes" id="UP000285109">
    <property type="component" value="Unassembled WGS sequence"/>
</dbReference>